<evidence type="ECO:0000313" key="2">
    <source>
        <dbReference type="Proteomes" id="UP000187455"/>
    </source>
</evidence>
<keyword evidence="2" id="KW-1185">Reference proteome</keyword>
<sequence length="89" mass="10178">MLLYQATGHVPRVKWCNLPTERPPLLLDAEVRLIVERWTFALDYVSVVLNDRFLLFRDGPPLESLFSESLCAVSTSPTKNNTTLIEFLV</sequence>
<accession>A0A1R0GYJ0</accession>
<dbReference type="AlphaFoldDB" id="A0A1R0GYJ0"/>
<organism evidence="1 2">
    <name type="scientific">Smittium mucronatum</name>
    <dbReference type="NCBI Taxonomy" id="133383"/>
    <lineage>
        <taxon>Eukaryota</taxon>
        <taxon>Fungi</taxon>
        <taxon>Fungi incertae sedis</taxon>
        <taxon>Zoopagomycota</taxon>
        <taxon>Kickxellomycotina</taxon>
        <taxon>Harpellomycetes</taxon>
        <taxon>Harpellales</taxon>
        <taxon>Legeriomycetaceae</taxon>
        <taxon>Smittium</taxon>
    </lineage>
</organism>
<proteinExistence type="predicted"/>
<dbReference type="Proteomes" id="UP000187455">
    <property type="component" value="Unassembled WGS sequence"/>
</dbReference>
<reference evidence="1 2" key="1">
    <citation type="journal article" date="2016" name="Mol. Biol. Evol.">
        <title>Genome-Wide Survey of Gut Fungi (Harpellales) Reveals the First Horizontally Transferred Ubiquitin Gene from a Mosquito Host.</title>
        <authorList>
            <person name="Wang Y."/>
            <person name="White M.M."/>
            <person name="Kvist S."/>
            <person name="Moncalvo J.M."/>
        </authorList>
    </citation>
    <scope>NUCLEOTIDE SEQUENCE [LARGE SCALE GENOMIC DNA]</scope>
    <source>
        <strain evidence="1 2">ALG-7-W6</strain>
    </source>
</reference>
<name>A0A1R0GYJ0_9FUNG</name>
<gene>
    <name evidence="1" type="ORF">AYI68_g3931</name>
</gene>
<dbReference type="EMBL" id="LSSL01002051">
    <property type="protein sequence ID" value="OLY81956.1"/>
    <property type="molecule type" value="Genomic_DNA"/>
</dbReference>
<evidence type="ECO:0000313" key="1">
    <source>
        <dbReference type="EMBL" id="OLY81956.1"/>
    </source>
</evidence>
<comment type="caution">
    <text evidence="1">The sequence shown here is derived from an EMBL/GenBank/DDBJ whole genome shotgun (WGS) entry which is preliminary data.</text>
</comment>
<protein>
    <submittedName>
        <fullName evidence="1">Uncharacterized protein</fullName>
    </submittedName>
</protein>